<dbReference type="VEuPathDB" id="GiardiaDB:GMRT_14846"/>
<dbReference type="SMART" id="SM00248">
    <property type="entry name" value="ANK"/>
    <property type="match status" value="19"/>
</dbReference>
<dbReference type="PANTHER" id="PTHR24120">
    <property type="entry name" value="GH07239P"/>
    <property type="match status" value="1"/>
</dbReference>
<organism evidence="4 5">
    <name type="scientific">Giardia muris</name>
    <dbReference type="NCBI Taxonomy" id="5742"/>
    <lineage>
        <taxon>Eukaryota</taxon>
        <taxon>Metamonada</taxon>
        <taxon>Diplomonadida</taxon>
        <taxon>Hexamitidae</taxon>
        <taxon>Giardiinae</taxon>
        <taxon>Giardia</taxon>
    </lineage>
</organism>
<dbReference type="EMBL" id="VDLU01000005">
    <property type="protein sequence ID" value="TNJ26222.1"/>
    <property type="molecule type" value="Genomic_DNA"/>
</dbReference>
<dbReference type="OrthoDB" id="20872at2759"/>
<protein>
    <submittedName>
        <fullName evidence="4">Ankyrin repeat protein 2</fullName>
    </submittedName>
</protein>
<dbReference type="Pfam" id="PF13920">
    <property type="entry name" value="zf-C3HC4_3"/>
    <property type="match status" value="1"/>
</dbReference>
<name>A0A4Z1SKS5_GIAMU</name>
<dbReference type="InterPro" id="IPR001841">
    <property type="entry name" value="Znf_RING"/>
</dbReference>
<keyword evidence="2" id="KW-0863">Zinc-finger</keyword>
<dbReference type="PROSITE" id="PS50089">
    <property type="entry name" value="ZF_RING_2"/>
    <property type="match status" value="1"/>
</dbReference>
<keyword evidence="5" id="KW-1185">Reference proteome</keyword>
<reference evidence="4 5" key="1">
    <citation type="submission" date="2019-05" db="EMBL/GenBank/DDBJ databases">
        <title>The compact genome of Giardia muris reveals important steps in the evolution of intestinal protozoan parasites.</title>
        <authorList>
            <person name="Xu F."/>
            <person name="Jimenez-Gonzalez A."/>
            <person name="Einarsson E."/>
            <person name="Astvaldsson A."/>
            <person name="Peirasmaki D."/>
            <person name="Eckmann L."/>
            <person name="Andersson J.O."/>
            <person name="Svard S.G."/>
            <person name="Jerlstrom-Hultqvist J."/>
        </authorList>
    </citation>
    <scope>NUCLEOTIDE SEQUENCE [LARGE SCALE GENOMIC DNA]</scope>
    <source>
        <strain evidence="4 5">Roberts-Thomson</strain>
    </source>
</reference>
<keyword evidence="2" id="KW-0479">Metal-binding</keyword>
<dbReference type="AlphaFoldDB" id="A0A4Z1SKS5"/>
<dbReference type="PANTHER" id="PTHR24120:SF4">
    <property type="entry name" value="GH07239P"/>
    <property type="match status" value="1"/>
</dbReference>
<dbReference type="InterPro" id="IPR036770">
    <property type="entry name" value="Ankyrin_rpt-contain_sf"/>
</dbReference>
<dbReference type="Gene3D" id="3.30.40.10">
    <property type="entry name" value="Zinc/RING finger domain, C3HC4 (zinc finger)"/>
    <property type="match status" value="1"/>
</dbReference>
<dbReference type="Pfam" id="PF12796">
    <property type="entry name" value="Ank_2"/>
    <property type="match status" value="6"/>
</dbReference>
<evidence type="ECO:0000256" key="1">
    <source>
        <dbReference type="PROSITE-ProRule" id="PRU00023"/>
    </source>
</evidence>
<comment type="caution">
    <text evidence="4">The sequence shown here is derived from an EMBL/GenBank/DDBJ whole genome shotgun (WGS) entry which is preliminary data.</text>
</comment>
<dbReference type="PROSITE" id="PS50297">
    <property type="entry name" value="ANK_REP_REGION"/>
    <property type="match status" value="2"/>
</dbReference>
<dbReference type="SMART" id="SM00184">
    <property type="entry name" value="RING"/>
    <property type="match status" value="1"/>
</dbReference>
<dbReference type="SUPFAM" id="SSF57850">
    <property type="entry name" value="RING/U-box"/>
    <property type="match status" value="1"/>
</dbReference>
<evidence type="ECO:0000259" key="3">
    <source>
        <dbReference type="PROSITE" id="PS50089"/>
    </source>
</evidence>
<keyword evidence="1" id="KW-0040">ANK repeat</keyword>
<keyword evidence="2" id="KW-0862">Zinc</keyword>
<feature type="repeat" description="ANK" evidence="1">
    <location>
        <begin position="310"/>
        <end position="342"/>
    </location>
</feature>
<dbReference type="Proteomes" id="UP000315496">
    <property type="component" value="Chromosome 5"/>
</dbReference>
<gene>
    <name evidence="4" type="ORF">GMRT_14846</name>
</gene>
<dbReference type="GO" id="GO:0008270">
    <property type="term" value="F:zinc ion binding"/>
    <property type="evidence" value="ECO:0007669"/>
    <property type="project" value="UniProtKB-KW"/>
</dbReference>
<evidence type="ECO:0000313" key="4">
    <source>
        <dbReference type="EMBL" id="TNJ26222.1"/>
    </source>
</evidence>
<feature type="repeat" description="ANK" evidence="1">
    <location>
        <begin position="706"/>
        <end position="727"/>
    </location>
</feature>
<dbReference type="PROSITE" id="PS50088">
    <property type="entry name" value="ANK_REPEAT"/>
    <property type="match status" value="2"/>
</dbReference>
<dbReference type="InterPro" id="IPR013083">
    <property type="entry name" value="Znf_RING/FYVE/PHD"/>
</dbReference>
<evidence type="ECO:0000256" key="2">
    <source>
        <dbReference type="PROSITE-ProRule" id="PRU00175"/>
    </source>
</evidence>
<sequence length="936" mass="104436">MVTPHPDIIEEHGKRDFMGRTGLMRAAYEGDLATVNRLLDSEVRLQDRNGWTALMHAALMGREGCVRRLLEETGMRSLRTEAGVSPNSTALMIAARHGQTGCVRLLLEYEVGLTNSSHRTALMYASQHDHLECVTVLVEREARIRDREGQTALILAVHGRAQRVIPILLLREAKLFDKQGLTALMWAVITSNHEAVPLLLCEAGRHLKTRWQCYSTGMTALMLAVLHENGAMVELLLPYERGLTDRAQHTAQWFAETIGNSNLVFKLSCEKKRRLPPPTEEQVLLIYFSTVGDSNAVAQYLSAATTRDGTGMTALMHAARNGHRKVVALLIEKEAGIKDDQGMTALMHGTISGHRDVIELLVEHEQKIQDASGRTALMHASRNTSGPYSEKLLVEQGICDDRGWTALMHGVANGNMQYAHSLVQTEVRMRTTSRVDTFHVGATALMISAATGNLEAIKLLLEYEIYIQDDAGHSALCYAIEAGDVDGAQALVMEERLRDRKGYSPLDLGVYTDKLYVVRPLLTSLGGLGANETNLETALRLGHEGCVAILLLEEAGVYDPTWPTALMACIRTNRKDLVERFLHQAGRQNTEGWTALMYAVAMGVTETSNKNSEFMKLLLDKESGLRTTTESYDRRCYPSGITALIVATLNQNEEGIRALRESELGLTTPCGMTALMYACEAHNLAIVKLLLAEAGMETMEKGDLPKGTTALMIAAMNGFEDMVELLLPYELGRINDEGLTALAIAIQHAHYDCARLLLLEVCVRDDSSQTQYEALYDKYQRYNQHPWERAHDCYLRLKDDLVETYFRYNLSILSRGSLFNALHKLLGRVEETLYREGQSHLVLDCLETIWMVLLCEDPNNTYLETLDALLYHLEELHFDNSCIICYARQPDAVLLPCRHLLVCSLCADQIEKQCPYCRTGLDEAIVIEPRSPGEVD</sequence>
<dbReference type="SUPFAM" id="SSF48403">
    <property type="entry name" value="Ankyrin repeat"/>
    <property type="match status" value="3"/>
</dbReference>
<proteinExistence type="predicted"/>
<dbReference type="InterPro" id="IPR002110">
    <property type="entry name" value="Ankyrin_rpt"/>
</dbReference>
<dbReference type="Gene3D" id="1.25.40.20">
    <property type="entry name" value="Ankyrin repeat-containing domain"/>
    <property type="match status" value="6"/>
</dbReference>
<evidence type="ECO:0000313" key="5">
    <source>
        <dbReference type="Proteomes" id="UP000315496"/>
    </source>
</evidence>
<feature type="domain" description="RING-type" evidence="3">
    <location>
        <begin position="882"/>
        <end position="918"/>
    </location>
</feature>
<accession>A0A4Z1SKS5</accession>